<dbReference type="SUPFAM" id="SSF57701">
    <property type="entry name" value="Zn2/Cys6 DNA-binding domain"/>
    <property type="match status" value="1"/>
</dbReference>
<dbReference type="InterPro" id="IPR051089">
    <property type="entry name" value="prtT"/>
</dbReference>
<protein>
    <recommendedName>
        <fullName evidence="7">Zn(2)-C6 fungal-type domain-containing protein</fullName>
    </recommendedName>
</protein>
<evidence type="ECO:0000256" key="6">
    <source>
        <dbReference type="SAM" id="MobiDB-lite"/>
    </source>
</evidence>
<organism evidence="8 9">
    <name type="scientific">Saitozyma podzolica</name>
    <dbReference type="NCBI Taxonomy" id="1890683"/>
    <lineage>
        <taxon>Eukaryota</taxon>
        <taxon>Fungi</taxon>
        <taxon>Dikarya</taxon>
        <taxon>Basidiomycota</taxon>
        <taxon>Agaricomycotina</taxon>
        <taxon>Tremellomycetes</taxon>
        <taxon>Tremellales</taxon>
        <taxon>Trimorphomycetaceae</taxon>
        <taxon>Saitozyma</taxon>
    </lineage>
</organism>
<dbReference type="CDD" id="cd00067">
    <property type="entry name" value="GAL4"/>
    <property type="match status" value="1"/>
</dbReference>
<evidence type="ECO:0000256" key="2">
    <source>
        <dbReference type="ARBA" id="ARBA00023015"/>
    </source>
</evidence>
<dbReference type="Proteomes" id="UP000279259">
    <property type="component" value="Unassembled WGS sequence"/>
</dbReference>
<evidence type="ECO:0000256" key="3">
    <source>
        <dbReference type="ARBA" id="ARBA00023125"/>
    </source>
</evidence>
<dbReference type="AlphaFoldDB" id="A0A427XY25"/>
<evidence type="ECO:0000259" key="7">
    <source>
        <dbReference type="PROSITE" id="PS50048"/>
    </source>
</evidence>
<evidence type="ECO:0000313" key="8">
    <source>
        <dbReference type="EMBL" id="RSH83786.1"/>
    </source>
</evidence>
<feature type="compositionally biased region" description="Polar residues" evidence="6">
    <location>
        <begin position="37"/>
        <end position="48"/>
    </location>
</feature>
<dbReference type="PANTHER" id="PTHR31845:SF17">
    <property type="entry name" value="ZN(II)2CYS6 TRANSCRIPTION FACTOR (EUROFUNG)"/>
    <property type="match status" value="1"/>
</dbReference>
<evidence type="ECO:0000256" key="5">
    <source>
        <dbReference type="ARBA" id="ARBA00023242"/>
    </source>
</evidence>
<dbReference type="STRING" id="1890683.A0A427XY25"/>
<dbReference type="PANTHER" id="PTHR31845">
    <property type="entry name" value="FINGER DOMAIN PROTEIN, PUTATIVE-RELATED"/>
    <property type="match status" value="1"/>
</dbReference>
<dbReference type="InterPro" id="IPR001138">
    <property type="entry name" value="Zn2Cys6_DnaBD"/>
</dbReference>
<dbReference type="OrthoDB" id="3163292at2759"/>
<keyword evidence="5" id="KW-0539">Nucleus</keyword>
<evidence type="ECO:0000256" key="4">
    <source>
        <dbReference type="ARBA" id="ARBA00023163"/>
    </source>
</evidence>
<feature type="compositionally biased region" description="Polar residues" evidence="6">
    <location>
        <begin position="1"/>
        <end position="13"/>
    </location>
</feature>
<gene>
    <name evidence="8" type="ORF">EHS25_005401</name>
</gene>
<feature type="compositionally biased region" description="Basic and acidic residues" evidence="6">
    <location>
        <begin position="174"/>
        <end position="184"/>
    </location>
</feature>
<dbReference type="GO" id="GO:0005634">
    <property type="term" value="C:nucleus"/>
    <property type="evidence" value="ECO:0007669"/>
    <property type="project" value="UniProtKB-SubCell"/>
</dbReference>
<dbReference type="InterPro" id="IPR036864">
    <property type="entry name" value="Zn2-C6_fun-type_DNA-bd_sf"/>
</dbReference>
<proteinExistence type="predicted"/>
<comment type="subcellular location">
    <subcellularLocation>
        <location evidence="1">Nucleus</location>
    </subcellularLocation>
</comment>
<accession>A0A427XY25</accession>
<dbReference type="PROSITE" id="PS00463">
    <property type="entry name" value="ZN2_CY6_FUNGAL_1"/>
    <property type="match status" value="1"/>
</dbReference>
<dbReference type="GO" id="GO:0000976">
    <property type="term" value="F:transcription cis-regulatory region binding"/>
    <property type="evidence" value="ECO:0007669"/>
    <property type="project" value="TreeGrafter"/>
</dbReference>
<sequence length="695" mass="77363">MNPTRDTPNQSTRARLVIPPPQPGTGPTQRSARRQSTDSASVNSLPSSVQRRIERILHLVSAVRKIDNDAVDLRKERRSAIRARERAKREEGPLADAKACTACRKAKTKCFNVDGAPCTRCQTGGKPCVYPDLRARGRRADRTIQELLNQIDDELTSVLLTEPVPKPTSSTKPDSARAEADDQAAHSALHNPLGVLATAAHHSGELGRVNSSSGLYLNNIWSGKAETDFSQDPVLQGLLTEEDLNRLVALTDEDGFRYFTKLRPLFLHLDPNVHTPNFLRVNSPFLTTAIAAVAASYDPESCLLAPGLEDHAHHLASRAFAQGEKSVEVVQAFLVMVHWASCPSDDWLGDRSWMYQGQAMRLSCEIRLDLPPDRELLNMYRHTRALTEDEMSRLGSCRQRTYLLVCMSEIALATNSGRADTTSGHRIIRPPDLSFVVPIDETDETFTASVILNHIFGKALHQWHGMDRETAETGGRERFVRSWRVALDDWKKEWVGKTRLIDVTAANFHIMLILLSLRIPSSHESTQGLLRQICELAIQMLVTILRWRDEVPFDAPGGLAYAHNFLIVHIAYGAVLVHKLSRLLDKPKTAEVDERVMDMATLLDHIAAARPHAKSFAGYYAKQLRSLVQPGRNHPNLQPPQVVSSSTFDPQVLGNDAFDFSFLPINYEYSLDASISDPILSFLAAPNISADGTWQ</sequence>
<name>A0A427XY25_9TREE</name>
<dbReference type="PROSITE" id="PS50048">
    <property type="entry name" value="ZN2_CY6_FUNGAL_2"/>
    <property type="match status" value="1"/>
</dbReference>
<keyword evidence="4" id="KW-0804">Transcription</keyword>
<feature type="region of interest" description="Disordered" evidence="6">
    <location>
        <begin position="1"/>
        <end position="48"/>
    </location>
</feature>
<evidence type="ECO:0000313" key="9">
    <source>
        <dbReference type="Proteomes" id="UP000279259"/>
    </source>
</evidence>
<dbReference type="SMART" id="SM00066">
    <property type="entry name" value="GAL4"/>
    <property type="match status" value="1"/>
</dbReference>
<keyword evidence="3" id="KW-0238">DNA-binding</keyword>
<dbReference type="Gene3D" id="4.10.240.10">
    <property type="entry name" value="Zn(2)-C6 fungal-type DNA-binding domain"/>
    <property type="match status" value="1"/>
</dbReference>
<dbReference type="EMBL" id="RSCD01000023">
    <property type="protein sequence ID" value="RSH83786.1"/>
    <property type="molecule type" value="Genomic_DNA"/>
</dbReference>
<dbReference type="Pfam" id="PF00172">
    <property type="entry name" value="Zn_clus"/>
    <property type="match status" value="1"/>
</dbReference>
<keyword evidence="9" id="KW-1185">Reference proteome</keyword>
<keyword evidence="2" id="KW-0805">Transcription regulation</keyword>
<feature type="region of interest" description="Disordered" evidence="6">
    <location>
        <begin position="161"/>
        <end position="184"/>
    </location>
</feature>
<dbReference type="CDD" id="cd12148">
    <property type="entry name" value="fungal_TF_MHR"/>
    <property type="match status" value="1"/>
</dbReference>
<evidence type="ECO:0000256" key="1">
    <source>
        <dbReference type="ARBA" id="ARBA00004123"/>
    </source>
</evidence>
<reference evidence="8 9" key="1">
    <citation type="submission" date="2018-11" db="EMBL/GenBank/DDBJ databases">
        <title>Genome sequence of Saitozyma podzolica DSM 27192.</title>
        <authorList>
            <person name="Aliyu H."/>
            <person name="Gorte O."/>
            <person name="Ochsenreither K."/>
        </authorList>
    </citation>
    <scope>NUCLEOTIDE SEQUENCE [LARGE SCALE GENOMIC DNA]</scope>
    <source>
        <strain evidence="8 9">DSM 27192</strain>
    </source>
</reference>
<dbReference type="GO" id="GO:0000981">
    <property type="term" value="F:DNA-binding transcription factor activity, RNA polymerase II-specific"/>
    <property type="evidence" value="ECO:0007669"/>
    <property type="project" value="InterPro"/>
</dbReference>
<dbReference type="GO" id="GO:0008270">
    <property type="term" value="F:zinc ion binding"/>
    <property type="evidence" value="ECO:0007669"/>
    <property type="project" value="InterPro"/>
</dbReference>
<feature type="domain" description="Zn(2)-C6 fungal-type" evidence="7">
    <location>
        <begin position="99"/>
        <end position="130"/>
    </location>
</feature>
<comment type="caution">
    <text evidence="8">The sequence shown here is derived from an EMBL/GenBank/DDBJ whole genome shotgun (WGS) entry which is preliminary data.</text>
</comment>